<evidence type="ECO:0000256" key="2">
    <source>
        <dbReference type="ARBA" id="ARBA00022989"/>
    </source>
</evidence>
<dbReference type="Gene3D" id="2.60.40.150">
    <property type="entry name" value="C2 domain"/>
    <property type="match status" value="1"/>
</dbReference>
<gene>
    <name evidence="4" type="ORF">LTR36_010911</name>
</gene>
<dbReference type="Proteomes" id="UP001324427">
    <property type="component" value="Unassembled WGS sequence"/>
</dbReference>
<dbReference type="InterPro" id="IPR039010">
    <property type="entry name" value="Synaptotagmin_SMP"/>
</dbReference>
<name>A0AAV9J4C8_9PEZI</name>
<dbReference type="InterPro" id="IPR035892">
    <property type="entry name" value="C2_domain_sf"/>
</dbReference>
<feature type="domain" description="C2" evidence="3">
    <location>
        <begin position="51"/>
        <end position="184"/>
    </location>
</feature>
<keyword evidence="2" id="KW-1133">Transmembrane helix</keyword>
<dbReference type="AlphaFoldDB" id="A0AAV9J4C8"/>
<comment type="caution">
    <text evidence="4">The sequence shown here is derived from an EMBL/GenBank/DDBJ whole genome shotgun (WGS) entry which is preliminary data.</text>
</comment>
<organism evidence="4 5">
    <name type="scientific">Oleoguttula mirabilis</name>
    <dbReference type="NCBI Taxonomy" id="1507867"/>
    <lineage>
        <taxon>Eukaryota</taxon>
        <taxon>Fungi</taxon>
        <taxon>Dikarya</taxon>
        <taxon>Ascomycota</taxon>
        <taxon>Pezizomycotina</taxon>
        <taxon>Dothideomycetes</taxon>
        <taxon>Dothideomycetidae</taxon>
        <taxon>Mycosphaerellales</taxon>
        <taxon>Teratosphaeriaceae</taxon>
        <taxon>Oleoguttula</taxon>
    </lineage>
</organism>
<evidence type="ECO:0000313" key="5">
    <source>
        <dbReference type="Proteomes" id="UP001324427"/>
    </source>
</evidence>
<dbReference type="Pfam" id="PF17047">
    <property type="entry name" value="SMP_LBD"/>
    <property type="match status" value="1"/>
</dbReference>
<evidence type="ECO:0000259" key="3">
    <source>
        <dbReference type="PROSITE" id="PS50004"/>
    </source>
</evidence>
<dbReference type="CDD" id="cd00030">
    <property type="entry name" value="C2"/>
    <property type="match status" value="2"/>
</dbReference>
<dbReference type="SUPFAM" id="SSF49562">
    <property type="entry name" value="C2 domain (Calcium/lipid-binding domain, CaLB)"/>
    <property type="match status" value="2"/>
</dbReference>
<accession>A0AAV9J4C8</accession>
<reference evidence="4 5" key="1">
    <citation type="submission" date="2021-11" db="EMBL/GenBank/DDBJ databases">
        <title>Black yeast isolated from Biological Soil Crust.</title>
        <authorList>
            <person name="Kurbessoian T."/>
        </authorList>
    </citation>
    <scope>NUCLEOTIDE SEQUENCE [LARGE SCALE GENOMIC DNA]</scope>
    <source>
        <strain evidence="4 5">CCFEE 5522</strain>
    </source>
</reference>
<dbReference type="PANTHER" id="PTHR45761:SF1">
    <property type="entry name" value="EXTENDED SYNAPTOTAGMIN-LIKE PROTEIN 2, ISOFORM C"/>
    <property type="match status" value="1"/>
</dbReference>
<dbReference type="PROSITE" id="PS50004">
    <property type="entry name" value="C2"/>
    <property type="match status" value="1"/>
</dbReference>
<dbReference type="SMART" id="SM00239">
    <property type="entry name" value="C2"/>
    <property type="match status" value="2"/>
</dbReference>
<dbReference type="GO" id="GO:0005737">
    <property type="term" value="C:cytoplasm"/>
    <property type="evidence" value="ECO:0007669"/>
    <property type="project" value="UniProtKB-ARBA"/>
</dbReference>
<dbReference type="InterPro" id="IPR000008">
    <property type="entry name" value="C2_dom"/>
</dbReference>
<keyword evidence="5" id="KW-1185">Reference proteome</keyword>
<dbReference type="InterPro" id="IPR051634">
    <property type="entry name" value="Extended_Synaptotagmin"/>
</dbReference>
<dbReference type="Pfam" id="PF00168">
    <property type="entry name" value="C2"/>
    <property type="match status" value="2"/>
</dbReference>
<sequence>MPLIGAAQIAFINPPVLKLDFTGAASIADLGAIHGAVCNVILTIIEGMAVLPNRFLVTVDANNDYFKTYLYPLGTVRVTVEKAWGFAEKAKSSTKKFFSKLTRASPDCYAKINVGAEESWKTSTKNNTTNPIWGETHDFVVSDFDQYIKVDVEDEDVGGDDEVGVALTTVHDILLAGGTQELTLFLNEKETEGKISVACQFFEFGADGGSFSATDHQGAGRLCGLVTILVAGVFGIQGKREELKPSVVVTWGAKHHFRTAIQADSVGSDINNPAFNEHFRIPVTTDMVGSGAEGFRFALMNGEKEVGGANVAYADVLRAPGMLLQDRFDVGGGATVRASICLQGVRASSMQGKALPQRQR</sequence>
<keyword evidence="1" id="KW-0812">Transmembrane</keyword>
<keyword evidence="2" id="KW-0472">Membrane</keyword>
<protein>
    <recommendedName>
        <fullName evidence="3">C2 domain-containing protein</fullName>
    </recommendedName>
</protein>
<evidence type="ECO:0000256" key="1">
    <source>
        <dbReference type="ARBA" id="ARBA00022692"/>
    </source>
</evidence>
<dbReference type="PANTHER" id="PTHR45761">
    <property type="entry name" value="EXTENDED SYNAPTOTAGMIN-LIKE PROTEIN 2, ISOFORM C"/>
    <property type="match status" value="1"/>
</dbReference>
<dbReference type="EMBL" id="JAVFHQ010000093">
    <property type="protein sequence ID" value="KAK4539475.1"/>
    <property type="molecule type" value="Genomic_DNA"/>
</dbReference>
<proteinExistence type="predicted"/>
<evidence type="ECO:0000313" key="4">
    <source>
        <dbReference type="EMBL" id="KAK4539475.1"/>
    </source>
</evidence>